<dbReference type="CDD" id="cd20292">
    <property type="entry name" value="cupin_QdtA-like"/>
    <property type="match status" value="1"/>
</dbReference>
<dbReference type="SUPFAM" id="SSF51182">
    <property type="entry name" value="RmlC-like cupins"/>
    <property type="match status" value="1"/>
</dbReference>
<evidence type="ECO:0000313" key="2">
    <source>
        <dbReference type="EMBL" id="EHO40225.1"/>
    </source>
</evidence>
<keyword evidence="3" id="KW-1185">Reference proteome</keyword>
<gene>
    <name evidence="2" type="ORF">Calab_0582</name>
</gene>
<dbReference type="PaxDb" id="880073-Calab_0582"/>
<accession>H1XS61</accession>
<dbReference type="Gene3D" id="2.60.120.10">
    <property type="entry name" value="Jelly Rolls"/>
    <property type="match status" value="1"/>
</dbReference>
<dbReference type="EMBL" id="CM001402">
    <property type="protein sequence ID" value="EHO40225.1"/>
    <property type="molecule type" value="Genomic_DNA"/>
</dbReference>
<dbReference type="OrthoDB" id="9795513at2"/>
<evidence type="ECO:0000259" key="1">
    <source>
        <dbReference type="Pfam" id="PF05523"/>
    </source>
</evidence>
<reference evidence="2 3" key="1">
    <citation type="submission" date="2011-09" db="EMBL/GenBank/DDBJ databases">
        <title>The permanent draft genome of Caldithrix abyssi DSM 13497.</title>
        <authorList>
            <consortium name="US DOE Joint Genome Institute (JGI-PGF)"/>
            <person name="Lucas S."/>
            <person name="Han J."/>
            <person name="Lapidus A."/>
            <person name="Bruce D."/>
            <person name="Goodwin L."/>
            <person name="Pitluck S."/>
            <person name="Peters L."/>
            <person name="Kyrpides N."/>
            <person name="Mavromatis K."/>
            <person name="Ivanova N."/>
            <person name="Mikhailova N."/>
            <person name="Chertkov O."/>
            <person name="Detter J.C."/>
            <person name="Tapia R."/>
            <person name="Han C."/>
            <person name="Land M."/>
            <person name="Hauser L."/>
            <person name="Markowitz V."/>
            <person name="Cheng J.-F."/>
            <person name="Hugenholtz P."/>
            <person name="Woyke T."/>
            <person name="Wu D."/>
            <person name="Spring S."/>
            <person name="Brambilla E."/>
            <person name="Klenk H.-P."/>
            <person name="Eisen J.A."/>
        </authorList>
    </citation>
    <scope>NUCLEOTIDE SEQUENCE [LARGE SCALE GENOMIC DNA]</scope>
    <source>
        <strain evidence="2 3">DSM 13497</strain>
    </source>
</reference>
<dbReference type="InterPro" id="IPR008894">
    <property type="entry name" value="QdtA_cupin_dom"/>
</dbReference>
<feature type="domain" description="Sugar 3,4-ketoisomerase QdtA cupin" evidence="1">
    <location>
        <begin position="7"/>
        <end position="134"/>
    </location>
</feature>
<dbReference type="InterPro" id="IPR011051">
    <property type="entry name" value="RmlC_Cupin_sf"/>
</dbReference>
<dbReference type="InterPro" id="IPR014710">
    <property type="entry name" value="RmlC-like_jellyroll"/>
</dbReference>
<dbReference type="RefSeq" id="WP_006927155.1">
    <property type="nucleotide sequence ID" value="NZ_CM001402.1"/>
</dbReference>
<dbReference type="Proteomes" id="UP000004671">
    <property type="component" value="Chromosome"/>
</dbReference>
<evidence type="ECO:0000313" key="3">
    <source>
        <dbReference type="Proteomes" id="UP000004671"/>
    </source>
</evidence>
<proteinExistence type="predicted"/>
<dbReference type="eggNOG" id="COG1898">
    <property type="taxonomic scope" value="Bacteria"/>
</dbReference>
<protein>
    <submittedName>
        <fullName evidence="2">WxcM-like domain-containing protein</fullName>
    </submittedName>
</protein>
<organism evidence="2 3">
    <name type="scientific">Caldithrix abyssi DSM 13497</name>
    <dbReference type="NCBI Taxonomy" id="880073"/>
    <lineage>
        <taxon>Bacteria</taxon>
        <taxon>Pseudomonadati</taxon>
        <taxon>Calditrichota</taxon>
        <taxon>Calditrichia</taxon>
        <taxon>Calditrichales</taxon>
        <taxon>Calditrichaceae</taxon>
        <taxon>Caldithrix</taxon>
    </lineage>
</organism>
<name>H1XS61_CALAY</name>
<dbReference type="AlphaFoldDB" id="H1XS61"/>
<sequence>MLELNTKIKLIELPKIIDTRGNLSFIEEKKHIPFEIKRVYWIYDVPGGEIRGSHAYKTLQEFIVALSGSFDVVLHNGKKEFKFSLNRSYYGLYVPELYWRRLENFSTNAVCLILASDFYKEEDYIRDFNEFKKTV</sequence>
<dbReference type="Pfam" id="PF05523">
    <property type="entry name" value="FdtA"/>
    <property type="match status" value="1"/>
</dbReference>
<dbReference type="InParanoid" id="H1XS61"/>
<dbReference type="HOGENOM" id="CLU_127501_0_0_0"/>